<evidence type="ECO:0000256" key="7">
    <source>
        <dbReference type="ARBA" id="ARBA00022989"/>
    </source>
</evidence>
<feature type="transmembrane region" description="Helical" evidence="9">
    <location>
        <begin position="166"/>
        <end position="187"/>
    </location>
</feature>
<evidence type="ECO:0000256" key="2">
    <source>
        <dbReference type="ARBA" id="ARBA00022448"/>
    </source>
</evidence>
<comment type="similarity">
    <text evidence="1">Belongs to the KdgT transporter family.</text>
</comment>
<evidence type="ECO:0000256" key="9">
    <source>
        <dbReference type="SAM" id="Phobius"/>
    </source>
</evidence>
<evidence type="ECO:0000256" key="5">
    <source>
        <dbReference type="ARBA" id="ARBA00022692"/>
    </source>
</evidence>
<feature type="transmembrane region" description="Helical" evidence="9">
    <location>
        <begin position="224"/>
        <end position="244"/>
    </location>
</feature>
<keyword evidence="7 9" id="KW-1133">Transmembrane helix</keyword>
<feature type="transmembrane region" description="Helical" evidence="9">
    <location>
        <begin position="12"/>
        <end position="29"/>
    </location>
</feature>
<keyword evidence="8 9" id="KW-0472">Membrane</keyword>
<dbReference type="InterPro" id="IPR004684">
    <property type="entry name" value="2keto-3dGluconate_permease"/>
</dbReference>
<feature type="transmembrane region" description="Helical" evidence="9">
    <location>
        <begin position="256"/>
        <end position="274"/>
    </location>
</feature>
<evidence type="ECO:0000256" key="3">
    <source>
        <dbReference type="ARBA" id="ARBA00022475"/>
    </source>
</evidence>
<keyword evidence="4" id="KW-0762">Sugar transport</keyword>
<dbReference type="Pfam" id="PF03812">
    <property type="entry name" value="KdgT"/>
    <property type="match status" value="1"/>
</dbReference>
<evidence type="ECO:0000256" key="6">
    <source>
        <dbReference type="ARBA" id="ARBA00022847"/>
    </source>
</evidence>
<keyword evidence="5 9" id="KW-0812">Transmembrane</keyword>
<evidence type="ECO:0000256" key="4">
    <source>
        <dbReference type="ARBA" id="ARBA00022597"/>
    </source>
</evidence>
<feature type="transmembrane region" description="Helical" evidence="9">
    <location>
        <begin position="101"/>
        <end position="118"/>
    </location>
</feature>
<protein>
    <submittedName>
        <fullName evidence="10">2-keto-3-deoxygluconate permease</fullName>
    </submittedName>
</protein>
<gene>
    <name evidence="10" type="ORF">J2Z42_002581</name>
</gene>
<accession>A0ABS4KUZ0</accession>
<feature type="transmembrane region" description="Helical" evidence="9">
    <location>
        <begin position="41"/>
        <end position="62"/>
    </location>
</feature>
<evidence type="ECO:0000313" key="11">
    <source>
        <dbReference type="Proteomes" id="UP001519307"/>
    </source>
</evidence>
<comment type="caution">
    <text evidence="10">The sequence shown here is derived from an EMBL/GenBank/DDBJ whole genome shotgun (WGS) entry which is preliminary data.</text>
</comment>
<keyword evidence="6" id="KW-0769">Symport</keyword>
<feature type="transmembrane region" description="Helical" evidence="9">
    <location>
        <begin position="74"/>
        <end position="95"/>
    </location>
</feature>
<proteinExistence type="inferred from homology"/>
<reference evidence="10 11" key="1">
    <citation type="submission" date="2021-03" db="EMBL/GenBank/DDBJ databases">
        <title>Genomic Encyclopedia of Type Strains, Phase IV (KMG-IV): sequencing the most valuable type-strain genomes for metagenomic binning, comparative biology and taxonomic classification.</title>
        <authorList>
            <person name="Goeker M."/>
        </authorList>
    </citation>
    <scope>NUCLEOTIDE SEQUENCE [LARGE SCALE GENOMIC DNA]</scope>
    <source>
        <strain evidence="10 11">DSM 28783</strain>
    </source>
</reference>
<sequence>MKIKKSIEKIPGGMMIVPLFLGVLIKTLFPNASKFFGGFTGSYLTGTSVILFVWFLSVGTTIDLRTSGYIAKKGLSLLIVKVFLAGVLGVIASHLLPVNGIKAGVFSGLSVLAIIASFNETNGGLYAALMTMLGRKEDAAGFPFISIESGPFMTMITMGVAGIASFPWPTLVSTLIPFAIGIVLGTLDKDFRKLFGVMVPALIPFFAVTLGFTMNFGMIIKSGFMGILMGVAVVAISGSVLSLVDRFFTKSDGVAGWAASSTAGAAVAVPFAIAQANPKFLPTASSATAIVATSVLVTALITPFVTMYFEKRARAKGLPIKPAKYDFDKKDMAKLEN</sequence>
<keyword evidence="2" id="KW-0813">Transport</keyword>
<evidence type="ECO:0000256" key="8">
    <source>
        <dbReference type="ARBA" id="ARBA00023136"/>
    </source>
</evidence>
<name>A0ABS4KUZ0_9CLOT</name>
<keyword evidence="3" id="KW-1003">Cell membrane</keyword>
<feature type="transmembrane region" description="Helical" evidence="9">
    <location>
        <begin position="286"/>
        <end position="309"/>
    </location>
</feature>
<feature type="transmembrane region" description="Helical" evidence="9">
    <location>
        <begin position="194"/>
        <end position="218"/>
    </location>
</feature>
<dbReference type="RefSeq" id="WP_209703120.1">
    <property type="nucleotide sequence ID" value="NZ_JAGGLM010000024.1"/>
</dbReference>
<keyword evidence="11" id="KW-1185">Reference proteome</keyword>
<dbReference type="EMBL" id="JAGGLM010000024">
    <property type="protein sequence ID" value="MBP2033868.1"/>
    <property type="molecule type" value="Genomic_DNA"/>
</dbReference>
<dbReference type="Proteomes" id="UP001519307">
    <property type="component" value="Unassembled WGS sequence"/>
</dbReference>
<evidence type="ECO:0000256" key="1">
    <source>
        <dbReference type="ARBA" id="ARBA00006430"/>
    </source>
</evidence>
<evidence type="ECO:0000313" key="10">
    <source>
        <dbReference type="EMBL" id="MBP2033868.1"/>
    </source>
</evidence>
<feature type="transmembrane region" description="Helical" evidence="9">
    <location>
        <begin position="139"/>
        <end position="160"/>
    </location>
</feature>
<organism evidence="10 11">
    <name type="scientific">Clostridium algifaecis</name>
    <dbReference type="NCBI Taxonomy" id="1472040"/>
    <lineage>
        <taxon>Bacteria</taxon>
        <taxon>Bacillati</taxon>
        <taxon>Bacillota</taxon>
        <taxon>Clostridia</taxon>
        <taxon>Eubacteriales</taxon>
        <taxon>Clostridiaceae</taxon>
        <taxon>Clostridium</taxon>
    </lineage>
</organism>